<dbReference type="InterPro" id="IPR043129">
    <property type="entry name" value="ATPase_NBD"/>
</dbReference>
<reference evidence="4" key="1">
    <citation type="journal article" date="2013" name="Genome Announc.">
        <title>Draft genome sequence of the ascomycete Phaeoacremonium aleophilum strain UCR-PA7, a causal agent of the esca disease complex in grapevines.</title>
        <authorList>
            <person name="Blanco-Ulate B."/>
            <person name="Rolshausen P."/>
            <person name="Cantu D."/>
        </authorList>
    </citation>
    <scope>NUCLEOTIDE SEQUENCE [LARGE SCALE GENOMIC DNA]</scope>
    <source>
        <strain evidence="4">UCR-PA7</strain>
    </source>
</reference>
<evidence type="ECO:0000313" key="4">
    <source>
        <dbReference type="Proteomes" id="UP000014074"/>
    </source>
</evidence>
<organism evidence="3 4">
    <name type="scientific">Phaeoacremonium minimum (strain UCR-PA7)</name>
    <name type="common">Esca disease fungus</name>
    <name type="synonym">Togninia minima</name>
    <dbReference type="NCBI Taxonomy" id="1286976"/>
    <lineage>
        <taxon>Eukaryota</taxon>
        <taxon>Fungi</taxon>
        <taxon>Dikarya</taxon>
        <taxon>Ascomycota</taxon>
        <taxon>Pezizomycotina</taxon>
        <taxon>Sordariomycetes</taxon>
        <taxon>Sordariomycetidae</taxon>
        <taxon>Togniniales</taxon>
        <taxon>Togniniaceae</taxon>
        <taxon>Phaeoacremonium</taxon>
    </lineage>
</organism>
<dbReference type="PANTHER" id="PTHR30005">
    <property type="entry name" value="EXOPOLYPHOSPHATASE"/>
    <property type="match status" value="1"/>
</dbReference>
<keyword evidence="4" id="KW-1185">Reference proteome</keyword>
<dbReference type="RefSeq" id="XP_007912819.1">
    <property type="nucleotide sequence ID" value="XM_007914628.1"/>
</dbReference>
<sequence length="556" mass="59432">MGSNGIRFSISDLSPPRARLLKCVYRERAAISLFDALNANSTGPSGPLTFPESTIAEVSQTLARFRSIAVDDYGVPLSQISVFATEAMRRAANAGAILDAIKTAAPGLSVQILAPEVETLFGAMGARSGFVAVKGLFLDLGGGSVQMTYMDSSSDVQPSYEIAAAQAGESLPFGAARLIRVLETASADVKAIEEAKLSTGMARAFSVLKEKFPSLAETGHGEAKDGVDVYLCGGGFRGYGSILMHNDPIQPYPIPSVGAYTVSGDLFKDTKTMRKLNAEYEGKIFGMSKRRRHQFPAIATVIEALVQAVPNIKSVTFCAGGNREGALVLKLPRDIRERNPLPLLASVDGKSDFDSKTTETVLDSLLAAIPSDRDLSRIPSIFSLGLAPLFAREIWARSGEDDDSNAAHALHNAVHGYPSSPGLTHLARAVLGLTLCARWGGGLAPINMQLHHNLKALVERADPEASFWAEYIGASAAALARVISAWPAGRSVIDIIRFEAKMNSNKIELKILVAHESTRGISPADLSSLFKNVGKRKHDNKKADKKVFVTVEKVAE</sequence>
<dbReference type="InterPro" id="IPR050273">
    <property type="entry name" value="GppA/Ppx_hydrolase"/>
</dbReference>
<dbReference type="FunFam" id="3.30.420.40:FF:000191">
    <property type="entry name" value="Retrograde regulation protein 2"/>
    <property type="match status" value="1"/>
</dbReference>
<accession>R8BSW8</accession>
<dbReference type="KEGG" id="tmn:UCRPA7_2053"/>
<dbReference type="PANTHER" id="PTHR30005:SF0">
    <property type="entry name" value="RETROGRADE REGULATION PROTEIN 2"/>
    <property type="match status" value="1"/>
</dbReference>
<gene>
    <name evidence="3" type="ORF">UCRPA7_2053</name>
</gene>
<feature type="domain" description="Ppx/GppA phosphatase N-terminal" evidence="1">
    <location>
        <begin position="18"/>
        <end position="333"/>
    </location>
</feature>
<dbReference type="InterPro" id="IPR003695">
    <property type="entry name" value="Ppx_GppA_N"/>
</dbReference>
<feature type="domain" description="RTG2 C-terminal" evidence="2">
    <location>
        <begin position="351"/>
        <end position="553"/>
    </location>
</feature>
<name>R8BSW8_PHAM7</name>
<protein>
    <submittedName>
        <fullName evidence="3">Putative retrograde regulation protein</fullName>
    </submittedName>
</protein>
<dbReference type="InterPro" id="IPR057512">
    <property type="entry name" value="RTG2_C"/>
</dbReference>
<dbReference type="eggNOG" id="ENOG502QRXN">
    <property type="taxonomic scope" value="Eukaryota"/>
</dbReference>
<dbReference type="GeneID" id="19322264"/>
<evidence type="ECO:0000259" key="1">
    <source>
        <dbReference type="Pfam" id="PF02541"/>
    </source>
</evidence>
<dbReference type="Pfam" id="PF02541">
    <property type="entry name" value="Ppx-GppA"/>
    <property type="match status" value="1"/>
</dbReference>
<dbReference type="Gene3D" id="3.30.420.150">
    <property type="entry name" value="Exopolyphosphatase. Domain 2"/>
    <property type="match status" value="1"/>
</dbReference>
<dbReference type="Pfam" id="PF23566">
    <property type="entry name" value="RTG2_C"/>
    <property type="match status" value="1"/>
</dbReference>
<dbReference type="HOGENOM" id="CLU_033165_0_0_1"/>
<dbReference type="OrthoDB" id="2014654at2759"/>
<dbReference type="GO" id="GO:0006357">
    <property type="term" value="P:regulation of transcription by RNA polymerase II"/>
    <property type="evidence" value="ECO:0007669"/>
    <property type="project" value="TreeGrafter"/>
</dbReference>
<evidence type="ECO:0000259" key="2">
    <source>
        <dbReference type="Pfam" id="PF23566"/>
    </source>
</evidence>
<dbReference type="Proteomes" id="UP000014074">
    <property type="component" value="Unassembled WGS sequence"/>
</dbReference>
<proteinExistence type="predicted"/>
<dbReference type="AlphaFoldDB" id="R8BSW8"/>
<dbReference type="Gene3D" id="3.30.420.40">
    <property type="match status" value="1"/>
</dbReference>
<evidence type="ECO:0000313" key="3">
    <source>
        <dbReference type="EMBL" id="EOO02482.1"/>
    </source>
</evidence>
<dbReference type="EMBL" id="KB932919">
    <property type="protein sequence ID" value="EOO02482.1"/>
    <property type="molecule type" value="Genomic_DNA"/>
</dbReference>
<dbReference type="SUPFAM" id="SSF53067">
    <property type="entry name" value="Actin-like ATPase domain"/>
    <property type="match status" value="2"/>
</dbReference>